<feature type="coiled-coil region" evidence="6">
    <location>
        <begin position="73"/>
        <end position="100"/>
    </location>
</feature>
<keyword evidence="2" id="KW-1003">Cell membrane</keyword>
<evidence type="ECO:0000256" key="3">
    <source>
        <dbReference type="ARBA" id="ARBA00022692"/>
    </source>
</evidence>
<proteinExistence type="predicted"/>
<evidence type="ECO:0000256" key="2">
    <source>
        <dbReference type="ARBA" id="ARBA00022475"/>
    </source>
</evidence>
<keyword evidence="3 7" id="KW-0812">Transmembrane</keyword>
<organism evidence="8 9">
    <name type="scientific">Clostridium saccharobutylicum</name>
    <dbReference type="NCBI Taxonomy" id="169679"/>
    <lineage>
        <taxon>Bacteria</taxon>
        <taxon>Bacillati</taxon>
        <taxon>Bacillota</taxon>
        <taxon>Clostridia</taxon>
        <taxon>Eubacteriales</taxon>
        <taxon>Clostridiaceae</taxon>
        <taxon>Clostridium</taxon>
    </lineage>
</organism>
<evidence type="ECO:0000256" key="4">
    <source>
        <dbReference type="ARBA" id="ARBA00022989"/>
    </source>
</evidence>
<evidence type="ECO:0000313" key="9">
    <source>
        <dbReference type="Proteomes" id="UP000191154"/>
    </source>
</evidence>
<evidence type="ECO:0000256" key="7">
    <source>
        <dbReference type="SAM" id="Phobius"/>
    </source>
</evidence>
<accession>A0A1S8NIP5</accession>
<gene>
    <name evidence="8" type="ORF">CLOSAC_05030</name>
</gene>
<keyword evidence="4 7" id="KW-1133">Transmembrane helix</keyword>
<reference evidence="8 9" key="1">
    <citation type="submission" date="2016-05" db="EMBL/GenBank/DDBJ databases">
        <title>Microbial solvent formation.</title>
        <authorList>
            <person name="Poehlein A."/>
            <person name="Montoya Solano J.D."/>
            <person name="Flitsch S."/>
            <person name="Krabben P."/>
            <person name="Duerre P."/>
            <person name="Daniel R."/>
        </authorList>
    </citation>
    <scope>NUCLEOTIDE SEQUENCE [LARGE SCALE GENOMIC DNA]</scope>
    <source>
        <strain evidence="8 9">L1-8</strain>
    </source>
</reference>
<sequence>MNLEFFKICVQLIVALGITLGLMFLTFRVFGSKINDINNKKYVKVIERVQVTKENSIITVKIGKKGYVMTTGASHMEKLSELSEDEINNLEEEKNKTTQEMTQNYYELISKIKKIYSNIVKNKRSKEEKHEK</sequence>
<dbReference type="GO" id="GO:0016020">
    <property type="term" value="C:membrane"/>
    <property type="evidence" value="ECO:0007669"/>
    <property type="project" value="InterPro"/>
</dbReference>
<evidence type="ECO:0000256" key="1">
    <source>
        <dbReference type="ARBA" id="ARBA00004236"/>
    </source>
</evidence>
<dbReference type="InterPro" id="IPR022781">
    <property type="entry name" value="Flagellar_biosynth_FliO"/>
</dbReference>
<dbReference type="STRING" id="169679.CSACC_39020"/>
<evidence type="ECO:0008006" key="10">
    <source>
        <dbReference type="Google" id="ProtNLM"/>
    </source>
</evidence>
<feature type="transmembrane region" description="Helical" evidence="7">
    <location>
        <begin position="12"/>
        <end position="31"/>
    </location>
</feature>
<evidence type="ECO:0000256" key="5">
    <source>
        <dbReference type="ARBA" id="ARBA00023136"/>
    </source>
</evidence>
<evidence type="ECO:0000256" key="6">
    <source>
        <dbReference type="SAM" id="Coils"/>
    </source>
</evidence>
<keyword evidence="6" id="KW-0175">Coiled coil</keyword>
<dbReference type="Proteomes" id="UP000191154">
    <property type="component" value="Unassembled WGS sequence"/>
</dbReference>
<keyword evidence="5 7" id="KW-0472">Membrane</keyword>
<dbReference type="EMBL" id="LZYZ01000001">
    <property type="protein sequence ID" value="OOM16232.1"/>
    <property type="molecule type" value="Genomic_DNA"/>
</dbReference>
<protein>
    <recommendedName>
        <fullName evidence="10">Flagellar formation protein</fullName>
    </recommendedName>
</protein>
<comment type="subcellular location">
    <subcellularLocation>
        <location evidence="1">Cell membrane</location>
    </subcellularLocation>
</comment>
<name>A0A1S8NIP5_CLOSA</name>
<evidence type="ECO:0000313" key="8">
    <source>
        <dbReference type="EMBL" id="OOM16232.1"/>
    </source>
</evidence>
<dbReference type="GO" id="GO:0044781">
    <property type="term" value="P:bacterial-type flagellum organization"/>
    <property type="evidence" value="ECO:0007669"/>
    <property type="project" value="InterPro"/>
</dbReference>
<dbReference type="RefSeq" id="WP_077863967.1">
    <property type="nucleotide sequence ID" value="NZ_LZYZ01000001.1"/>
</dbReference>
<dbReference type="AlphaFoldDB" id="A0A1S8NIP5"/>
<dbReference type="Pfam" id="PF04347">
    <property type="entry name" value="FliO"/>
    <property type="match status" value="1"/>
</dbReference>
<comment type="caution">
    <text evidence="8">The sequence shown here is derived from an EMBL/GenBank/DDBJ whole genome shotgun (WGS) entry which is preliminary data.</text>
</comment>